<reference evidence="1" key="1">
    <citation type="submission" date="2020-03" db="EMBL/GenBank/DDBJ databases">
        <title>A high-quality chromosome-level genome assembly of a woody plant with both climbing and erect habits, Rhamnella rubrinervis.</title>
        <authorList>
            <person name="Lu Z."/>
            <person name="Yang Y."/>
            <person name="Zhu X."/>
            <person name="Sun Y."/>
        </authorList>
    </citation>
    <scope>NUCLEOTIDE SEQUENCE</scope>
    <source>
        <strain evidence="1">BYM</strain>
        <tissue evidence="1">Leaf</tissue>
    </source>
</reference>
<comment type="caution">
    <text evidence="1">The sequence shown here is derived from an EMBL/GenBank/DDBJ whole genome shotgun (WGS) entry which is preliminary data.</text>
</comment>
<dbReference type="OrthoDB" id="1302742at2759"/>
<organism evidence="1 2">
    <name type="scientific">Rhamnella rubrinervis</name>
    <dbReference type="NCBI Taxonomy" id="2594499"/>
    <lineage>
        <taxon>Eukaryota</taxon>
        <taxon>Viridiplantae</taxon>
        <taxon>Streptophyta</taxon>
        <taxon>Embryophyta</taxon>
        <taxon>Tracheophyta</taxon>
        <taxon>Spermatophyta</taxon>
        <taxon>Magnoliopsida</taxon>
        <taxon>eudicotyledons</taxon>
        <taxon>Gunneridae</taxon>
        <taxon>Pentapetalae</taxon>
        <taxon>rosids</taxon>
        <taxon>fabids</taxon>
        <taxon>Rosales</taxon>
        <taxon>Rhamnaceae</taxon>
        <taxon>rhamnoid group</taxon>
        <taxon>Rhamneae</taxon>
        <taxon>Rhamnella</taxon>
    </lineage>
</organism>
<dbReference type="EMBL" id="VOIH02000011">
    <property type="protein sequence ID" value="KAF3433421.1"/>
    <property type="molecule type" value="Genomic_DNA"/>
</dbReference>
<gene>
    <name evidence="1" type="ORF">FNV43_RR24523</name>
</gene>
<dbReference type="AlphaFoldDB" id="A0A8K0GQB4"/>
<accession>A0A8K0GQB4</accession>
<protein>
    <submittedName>
        <fullName evidence="1">Uncharacterized protein</fullName>
    </submittedName>
</protein>
<keyword evidence="2" id="KW-1185">Reference proteome</keyword>
<name>A0A8K0GQB4_9ROSA</name>
<dbReference type="Proteomes" id="UP000796880">
    <property type="component" value="Unassembled WGS sequence"/>
</dbReference>
<sequence length="126" mass="14715">MKDSPFDMYALGMLPIRSKSWLEVDNVYVPTNNRNKHWNVKCLSMLFPYILMVHGYYNLYSELKVQINIAVEEWSKFTLITLKNLDLQGGRLNLSLCRSIGKWSIWAVLAQMDLLPTDLQNGRFDL</sequence>
<evidence type="ECO:0000313" key="1">
    <source>
        <dbReference type="EMBL" id="KAF3433421.1"/>
    </source>
</evidence>
<evidence type="ECO:0000313" key="2">
    <source>
        <dbReference type="Proteomes" id="UP000796880"/>
    </source>
</evidence>
<proteinExistence type="predicted"/>